<organism evidence="1 2">
    <name type="scientific">Anaerocolumna chitinilytica</name>
    <dbReference type="NCBI Taxonomy" id="1727145"/>
    <lineage>
        <taxon>Bacteria</taxon>
        <taxon>Bacillati</taxon>
        <taxon>Bacillota</taxon>
        <taxon>Clostridia</taxon>
        <taxon>Lachnospirales</taxon>
        <taxon>Lachnospiraceae</taxon>
        <taxon>Anaerocolumna</taxon>
    </lineage>
</organism>
<sequence length="58" mass="6684">MWEYRTETFDSIFDTKRSLKEKCNAILETCGNEGWELVNFQCVGGAGSMMILVFKRAK</sequence>
<evidence type="ECO:0000313" key="1">
    <source>
        <dbReference type="EMBL" id="BCJ99003.1"/>
    </source>
</evidence>
<name>A0A7I8DKP2_9FIRM</name>
<reference evidence="1 2" key="2">
    <citation type="submission" date="2020-08" db="EMBL/GenBank/DDBJ databases">
        <authorList>
            <person name="Ueki A."/>
            <person name="Tonouchi A."/>
        </authorList>
    </citation>
    <scope>NUCLEOTIDE SEQUENCE [LARGE SCALE GENOMIC DNA]</scope>
    <source>
        <strain evidence="1 2">CTTW</strain>
    </source>
</reference>
<protein>
    <recommendedName>
        <fullName evidence="3">DUF4177 domain-containing protein</fullName>
    </recommendedName>
</protein>
<dbReference type="InterPro" id="IPR025234">
    <property type="entry name" value="YjzH-like"/>
</dbReference>
<dbReference type="RefSeq" id="WP_185259289.1">
    <property type="nucleotide sequence ID" value="NZ_AP023368.1"/>
</dbReference>
<evidence type="ECO:0000313" key="2">
    <source>
        <dbReference type="Proteomes" id="UP000515703"/>
    </source>
</evidence>
<dbReference type="EMBL" id="AP023368">
    <property type="protein sequence ID" value="BCJ99003.1"/>
    <property type="molecule type" value="Genomic_DNA"/>
</dbReference>
<proteinExistence type="predicted"/>
<dbReference type="AlphaFoldDB" id="A0A7I8DKP2"/>
<dbReference type="Pfam" id="PF13783">
    <property type="entry name" value="DUF4177"/>
    <property type="match status" value="1"/>
</dbReference>
<accession>A0A7I8DKP2</accession>
<evidence type="ECO:0008006" key="3">
    <source>
        <dbReference type="Google" id="ProtNLM"/>
    </source>
</evidence>
<reference evidence="1 2" key="1">
    <citation type="submission" date="2020-08" db="EMBL/GenBank/DDBJ databases">
        <title>Draft genome sequencing of an Anaerocolumna strain isolated from anoxic soil subjected to BSD treatment.</title>
        <authorList>
            <person name="Uek A."/>
            <person name="Tonouchi A."/>
        </authorList>
    </citation>
    <scope>NUCLEOTIDE SEQUENCE [LARGE SCALE GENOMIC DNA]</scope>
    <source>
        <strain evidence="1 2">CTTW</strain>
    </source>
</reference>
<dbReference type="Proteomes" id="UP000515703">
    <property type="component" value="Chromosome"/>
</dbReference>
<dbReference type="KEGG" id="acht:bsdcttw_20440"/>
<gene>
    <name evidence="1" type="ORF">bsdcttw_20440</name>
</gene>
<keyword evidence="2" id="KW-1185">Reference proteome</keyword>